<dbReference type="NCBIfam" id="TIGR00229">
    <property type="entry name" value="sensory_box"/>
    <property type="match status" value="1"/>
</dbReference>
<feature type="domain" description="HTH araC/xylS-type" evidence="4">
    <location>
        <begin position="146"/>
        <end position="244"/>
    </location>
</feature>
<evidence type="ECO:0000313" key="5">
    <source>
        <dbReference type="EMBL" id="AKJ64392.1"/>
    </source>
</evidence>
<proteinExistence type="predicted"/>
<dbReference type="STRING" id="1307763.L21SP4_01142"/>
<accession>A0A0G3EG66</accession>
<dbReference type="InterPro" id="IPR018060">
    <property type="entry name" value="HTH_AraC"/>
</dbReference>
<organism evidence="5 6">
    <name type="scientific">Kiritimatiella glycovorans</name>
    <dbReference type="NCBI Taxonomy" id="1307763"/>
    <lineage>
        <taxon>Bacteria</taxon>
        <taxon>Pseudomonadati</taxon>
        <taxon>Kiritimatiellota</taxon>
        <taxon>Kiritimatiellia</taxon>
        <taxon>Kiritimatiellales</taxon>
        <taxon>Kiritimatiellaceae</taxon>
        <taxon>Kiritimatiella</taxon>
    </lineage>
</organism>
<dbReference type="GO" id="GO:0003700">
    <property type="term" value="F:DNA-binding transcription factor activity"/>
    <property type="evidence" value="ECO:0007669"/>
    <property type="project" value="InterPro"/>
</dbReference>
<dbReference type="OrthoDB" id="9776408at2"/>
<keyword evidence="3" id="KW-0804">Transcription</keyword>
<dbReference type="InterPro" id="IPR050204">
    <property type="entry name" value="AraC_XylS_family_regulators"/>
</dbReference>
<dbReference type="InterPro" id="IPR000014">
    <property type="entry name" value="PAS"/>
</dbReference>
<dbReference type="Gene3D" id="1.10.10.60">
    <property type="entry name" value="Homeodomain-like"/>
    <property type="match status" value="1"/>
</dbReference>
<dbReference type="Gene3D" id="3.30.450.20">
    <property type="entry name" value="PAS domain"/>
    <property type="match status" value="1"/>
</dbReference>
<dbReference type="InterPro" id="IPR013656">
    <property type="entry name" value="PAS_4"/>
</dbReference>
<dbReference type="RefSeq" id="WP_074041396.1">
    <property type="nucleotide sequence ID" value="NZ_CP010904.1"/>
</dbReference>
<dbReference type="PANTHER" id="PTHR46796:SF13">
    <property type="entry name" value="HTH-TYPE TRANSCRIPTIONAL ACTIVATOR RHAS"/>
    <property type="match status" value="1"/>
</dbReference>
<keyword evidence="2" id="KW-0238">DNA-binding</keyword>
<dbReference type="InterPro" id="IPR018062">
    <property type="entry name" value="HTH_AraC-typ_CS"/>
</dbReference>
<evidence type="ECO:0000256" key="3">
    <source>
        <dbReference type="ARBA" id="ARBA00023163"/>
    </source>
</evidence>
<keyword evidence="1" id="KW-0805">Transcription regulation</keyword>
<sequence length="245" mass="28566">MDALEYQQAFMVRLASDPQVGSLFEFLPDVFFFAKNREGRFVMANRLFFEKCGLSRLEELLGRTDHDFFPPDRAERYIKDDTYVMRTGNRIVNRIEPAPEMDGRNNLFVTSKVPLFDREGGVIGLAGIARDLNESKSNLEPYSVFTTVVEYINRHFAEPLDVPVLARMAGMSVSQFERKFRRLFQMTPRHYLIQVRVNHACRALLETADTISRIAQDSGFYDHSHLTRQFKRMKGVTPQEYRRIH</sequence>
<dbReference type="EMBL" id="CP010904">
    <property type="protein sequence ID" value="AKJ64392.1"/>
    <property type="molecule type" value="Genomic_DNA"/>
</dbReference>
<dbReference type="SUPFAM" id="SSF46689">
    <property type="entry name" value="Homeodomain-like"/>
    <property type="match status" value="2"/>
</dbReference>
<evidence type="ECO:0000256" key="2">
    <source>
        <dbReference type="ARBA" id="ARBA00023125"/>
    </source>
</evidence>
<reference evidence="5 6" key="2">
    <citation type="journal article" date="2016" name="ISME J.">
        <title>Characterization of the first cultured representative of Verrucomicrobia subdivision 5 indicates the proposal of a novel phylum.</title>
        <authorList>
            <person name="Spring S."/>
            <person name="Bunk B."/>
            <person name="Sproer C."/>
            <person name="Schumann P."/>
            <person name="Rohde M."/>
            <person name="Tindall B.J."/>
            <person name="Klenk H.P."/>
        </authorList>
    </citation>
    <scope>NUCLEOTIDE SEQUENCE [LARGE SCALE GENOMIC DNA]</scope>
    <source>
        <strain evidence="5 6">L21-Fru-AB</strain>
    </source>
</reference>
<name>A0A0G3EG66_9BACT</name>
<dbReference type="SUPFAM" id="SSF55785">
    <property type="entry name" value="PYP-like sensor domain (PAS domain)"/>
    <property type="match status" value="1"/>
</dbReference>
<dbReference type="Proteomes" id="UP000035268">
    <property type="component" value="Chromosome"/>
</dbReference>
<dbReference type="GO" id="GO:0043565">
    <property type="term" value="F:sequence-specific DNA binding"/>
    <property type="evidence" value="ECO:0007669"/>
    <property type="project" value="InterPro"/>
</dbReference>
<dbReference type="PROSITE" id="PS01124">
    <property type="entry name" value="HTH_ARAC_FAMILY_2"/>
    <property type="match status" value="1"/>
</dbReference>
<evidence type="ECO:0000313" key="6">
    <source>
        <dbReference type="Proteomes" id="UP000035268"/>
    </source>
</evidence>
<evidence type="ECO:0000256" key="1">
    <source>
        <dbReference type="ARBA" id="ARBA00023015"/>
    </source>
</evidence>
<dbReference type="CDD" id="cd00130">
    <property type="entry name" value="PAS"/>
    <property type="match status" value="1"/>
</dbReference>
<dbReference type="InterPro" id="IPR009057">
    <property type="entry name" value="Homeodomain-like_sf"/>
</dbReference>
<dbReference type="SMART" id="SM00342">
    <property type="entry name" value="HTH_ARAC"/>
    <property type="match status" value="1"/>
</dbReference>
<dbReference type="PANTHER" id="PTHR46796">
    <property type="entry name" value="HTH-TYPE TRANSCRIPTIONAL ACTIVATOR RHAS-RELATED"/>
    <property type="match status" value="1"/>
</dbReference>
<dbReference type="PROSITE" id="PS00041">
    <property type="entry name" value="HTH_ARAC_FAMILY_1"/>
    <property type="match status" value="1"/>
</dbReference>
<gene>
    <name evidence="5" type="ORF">L21SP4_01142</name>
</gene>
<dbReference type="InterPro" id="IPR035965">
    <property type="entry name" value="PAS-like_dom_sf"/>
</dbReference>
<dbReference type="AlphaFoldDB" id="A0A0G3EG66"/>
<dbReference type="KEGG" id="vbl:L21SP4_01142"/>
<dbReference type="Pfam" id="PF08448">
    <property type="entry name" value="PAS_4"/>
    <property type="match status" value="1"/>
</dbReference>
<reference evidence="6" key="1">
    <citation type="submission" date="2015-02" db="EMBL/GenBank/DDBJ databases">
        <title>Description and complete genome sequence of the first cultured representative of the subdivision 5 of the Verrucomicrobia phylum.</title>
        <authorList>
            <person name="Spring S."/>
            <person name="Bunk B."/>
            <person name="Sproer C."/>
            <person name="Klenk H.-P."/>
        </authorList>
    </citation>
    <scope>NUCLEOTIDE SEQUENCE [LARGE SCALE GENOMIC DNA]</scope>
    <source>
        <strain evidence="6">L21-Fru-AB</strain>
    </source>
</reference>
<protein>
    <submittedName>
        <fullName evidence="5">AraC family transcriptional regulator</fullName>
    </submittedName>
</protein>
<keyword evidence="6" id="KW-1185">Reference proteome</keyword>
<evidence type="ECO:0000259" key="4">
    <source>
        <dbReference type="PROSITE" id="PS01124"/>
    </source>
</evidence>
<dbReference type="Pfam" id="PF12833">
    <property type="entry name" value="HTH_18"/>
    <property type="match status" value="1"/>
</dbReference>